<dbReference type="InterPro" id="IPR012337">
    <property type="entry name" value="RNaseH-like_sf"/>
</dbReference>
<feature type="compositionally biased region" description="Basic and acidic residues" evidence="3">
    <location>
        <begin position="594"/>
        <end position="614"/>
    </location>
</feature>
<dbReference type="PROSITE" id="PS50158">
    <property type="entry name" value="ZF_CCHC"/>
    <property type="match status" value="1"/>
</dbReference>
<dbReference type="Gene3D" id="3.30.420.10">
    <property type="entry name" value="Ribonuclease H-like superfamily/Ribonuclease H"/>
    <property type="match status" value="1"/>
</dbReference>
<evidence type="ECO:0000256" key="3">
    <source>
        <dbReference type="SAM" id="MobiDB-lite"/>
    </source>
</evidence>
<sequence>MGQLEPLPIPKQPLSHMVVDFITDLLNFSGYNTIMVAINRFSKVPLKGLPTAMEMAMALFHHVFRTYGLPEDIVSDQGPQFTSRVWRAFTRTNAMATSTEPPPPLDIDGTPEYKELLGQFPARSPGGVLAGKGRKLADVMERRKVDILCVQETRWKGSKARSIGAGFKLFYYGVDSKRNGVGVVLKEEFVRKVLEVKRVSDRVMSLKLEIEGVMLNVVSGYAPQVGCELEEKERFWSELDEVMESIPTGERVAIGTDFNGHVGEGNTGDEEVMGKFGVKERNLEGQMVVDFAKRMDMGVVNTYFQKREEHRVTYKSGGRSTQKKRSKIEIEKKTKWWKLKKEECCEEFRQKLRQALGGQVVLPDDWETTAEVIRETGRKVLGVSSGRRKEDKETWWWNEEVQDSVQRKRLAKKKWDMDRTEENRQEYKELQRRVKREVSKAKQKAYDELYTRRMVFMVFKEGTEELNVVFKFSVDGFDYNIFVSSDADIKCFKCGKTGHLVRACPERQSDAGVSEQPGQEAAEPAVVVPPAATVRPAAESPGVAAAPEQTESEPQAQPAAQKPTGATLTPEEPCVAEPVTVKSCSAELVSVRHGGTDRDQEKPCLTEPDRERPCSVDSGAVLELPALAEAGTEVQSCRLEAPVTTPVQEDGGDVEMEDEPTFKVPTKRKKKEWWDFTKTQIKVFCQQYTLNVTRDIVRSLKALEIEIVELQCLEATGNQGHIEALKSKKAKMNDLLDVTAQGALVRSRFTSVTEMDAPSKFFFSLEQKNGQKRFIHAVRTESGDLLSEPTEIRKQTVSFYSKLYSSERSGAQIVEESFLKDLPKLSEQAARELDRDLTLAELHKALQGMENGRAPGIDGLPVEFYKAFWAVIGQDVLEVLNDSVNVGQLPLSCRRAVLTLLPKKGDLTHLKNWRPVSLLCTDIKLLSKALASRLTKVMEQITHQDQSYCVPDQEKAFDRVEHEYLWKVLETFGFNPGFIAMVRVLYCEIESVLKILSSAKVNWAKSEAILVGEWGGRQPSLPGGLAWKRGGFKYLGVYLGTNEFLNKNWEGSVEHVKGRLSRWKRLVPKMSYRGRTLVINNLAASSLWHKLACVDPPPNLLANIQAQLVDFFWDGLHWIPQSVLHLPKEEGGQGLVQLSSRAAAFQLQFIQRLLTGPRDLVWRAAASGLLRTVKGLGLNRALFLMDTKMLDISGLPMFYRGIFKIWNVFKKQNKGCRTVHWLLEEPLVYGGRLDISGVTVPALSRTLVSSGIVTLRELVNVAGSDLSRAEDLAARMGLRSRRVVNQLLHRWRSALTSEERVQLMDYQHTETGPAEDESFPRLNVAPDLDGCAGPLLECRSEPEMDFGSVSGKLLYRACVKVLNKKKLSGRVDTPWRSVLGFNDDVKPEDTG</sequence>
<feature type="region of interest" description="Disordered" evidence="3">
    <location>
        <begin position="536"/>
        <end position="571"/>
    </location>
</feature>
<dbReference type="Proteomes" id="UP001274896">
    <property type="component" value="Unassembled WGS sequence"/>
</dbReference>
<evidence type="ECO:0000313" key="7">
    <source>
        <dbReference type="Proteomes" id="UP001274896"/>
    </source>
</evidence>
<evidence type="ECO:0008006" key="8">
    <source>
        <dbReference type="Google" id="ProtNLM"/>
    </source>
</evidence>
<dbReference type="InterPro" id="IPR001878">
    <property type="entry name" value="Znf_CCHC"/>
</dbReference>
<dbReference type="GO" id="GO:0008270">
    <property type="term" value="F:zinc ion binding"/>
    <property type="evidence" value="ECO:0007669"/>
    <property type="project" value="UniProtKB-KW"/>
</dbReference>
<name>A0AAE0R6C0_9TELE</name>
<feature type="region of interest" description="Disordered" evidence="3">
    <location>
        <begin position="593"/>
        <end position="614"/>
    </location>
</feature>
<dbReference type="Gene3D" id="4.10.60.10">
    <property type="entry name" value="Zinc finger, CCHC-type"/>
    <property type="match status" value="1"/>
</dbReference>
<dbReference type="SUPFAM" id="SSF57756">
    <property type="entry name" value="Retrovirus zinc finger-like domains"/>
    <property type="match status" value="1"/>
</dbReference>
<dbReference type="InterPro" id="IPR036397">
    <property type="entry name" value="RNaseH_sf"/>
</dbReference>
<dbReference type="InterPro" id="IPR036875">
    <property type="entry name" value="Znf_CCHC_sf"/>
</dbReference>
<keyword evidence="1" id="KW-0479">Metal-binding</keyword>
<dbReference type="Gene3D" id="3.60.10.10">
    <property type="entry name" value="Endonuclease/exonuclease/phosphatase"/>
    <property type="match status" value="1"/>
</dbReference>
<comment type="caution">
    <text evidence="6">The sequence shown here is derived from an EMBL/GenBank/DDBJ whole genome shotgun (WGS) entry which is preliminary data.</text>
</comment>
<dbReference type="SUPFAM" id="SSF53098">
    <property type="entry name" value="Ribonuclease H-like"/>
    <property type="match status" value="1"/>
</dbReference>
<dbReference type="GO" id="GO:0003676">
    <property type="term" value="F:nucleic acid binding"/>
    <property type="evidence" value="ECO:0007669"/>
    <property type="project" value="InterPro"/>
</dbReference>
<feature type="coiled-coil region" evidence="2">
    <location>
        <begin position="410"/>
        <end position="444"/>
    </location>
</feature>
<dbReference type="Pfam" id="PF00098">
    <property type="entry name" value="zf-CCHC"/>
    <property type="match status" value="1"/>
</dbReference>
<accession>A0AAE0R6C0</accession>
<proteinExistence type="predicted"/>
<reference evidence="6" key="1">
    <citation type="submission" date="2023-06" db="EMBL/GenBank/DDBJ databases">
        <title>Male Hemibagrus guttatus genome.</title>
        <authorList>
            <person name="Bian C."/>
        </authorList>
    </citation>
    <scope>NUCLEOTIDE SEQUENCE</scope>
    <source>
        <strain evidence="6">Male_cb2023</strain>
        <tissue evidence="6">Muscle</tissue>
    </source>
</reference>
<dbReference type="CDD" id="cd09076">
    <property type="entry name" value="L1-EN"/>
    <property type="match status" value="1"/>
</dbReference>
<evidence type="ECO:0000259" key="5">
    <source>
        <dbReference type="PROSITE" id="PS50994"/>
    </source>
</evidence>
<dbReference type="SUPFAM" id="SSF56219">
    <property type="entry name" value="DNase I-like"/>
    <property type="match status" value="1"/>
</dbReference>
<keyword evidence="1" id="KW-0862">Zinc</keyword>
<evidence type="ECO:0000256" key="1">
    <source>
        <dbReference type="PROSITE-ProRule" id="PRU00047"/>
    </source>
</evidence>
<evidence type="ECO:0000256" key="2">
    <source>
        <dbReference type="SAM" id="Coils"/>
    </source>
</evidence>
<dbReference type="EMBL" id="JAUCMX010000005">
    <property type="protein sequence ID" value="KAK3545666.1"/>
    <property type="molecule type" value="Genomic_DNA"/>
</dbReference>
<dbReference type="InterPro" id="IPR036691">
    <property type="entry name" value="Endo/exonu/phosph_ase_sf"/>
</dbReference>
<dbReference type="GO" id="GO:0015074">
    <property type="term" value="P:DNA integration"/>
    <property type="evidence" value="ECO:0007669"/>
    <property type="project" value="InterPro"/>
</dbReference>
<organism evidence="6 7">
    <name type="scientific">Hemibagrus guttatus</name>
    <dbReference type="NCBI Taxonomy" id="175788"/>
    <lineage>
        <taxon>Eukaryota</taxon>
        <taxon>Metazoa</taxon>
        <taxon>Chordata</taxon>
        <taxon>Craniata</taxon>
        <taxon>Vertebrata</taxon>
        <taxon>Euteleostomi</taxon>
        <taxon>Actinopterygii</taxon>
        <taxon>Neopterygii</taxon>
        <taxon>Teleostei</taxon>
        <taxon>Ostariophysi</taxon>
        <taxon>Siluriformes</taxon>
        <taxon>Bagridae</taxon>
        <taxon>Hemibagrus</taxon>
    </lineage>
</organism>
<keyword evidence="2" id="KW-0175">Coiled coil</keyword>
<evidence type="ECO:0000313" key="6">
    <source>
        <dbReference type="EMBL" id="KAK3545666.1"/>
    </source>
</evidence>
<dbReference type="PROSITE" id="PS50994">
    <property type="entry name" value="INTEGRASE"/>
    <property type="match status" value="1"/>
</dbReference>
<keyword evidence="7" id="KW-1185">Reference proteome</keyword>
<feature type="domain" description="CCHC-type" evidence="4">
    <location>
        <begin position="490"/>
        <end position="506"/>
    </location>
</feature>
<dbReference type="InterPro" id="IPR001584">
    <property type="entry name" value="Integrase_cat-core"/>
</dbReference>
<dbReference type="PANTHER" id="PTHR19446">
    <property type="entry name" value="REVERSE TRANSCRIPTASES"/>
    <property type="match status" value="1"/>
</dbReference>
<protein>
    <recommendedName>
        <fullName evidence="8">Reverse transcriptase</fullName>
    </recommendedName>
</protein>
<keyword evidence="1" id="KW-0863">Zinc-finger</keyword>
<dbReference type="SMART" id="SM00343">
    <property type="entry name" value="ZnF_C2HC"/>
    <property type="match status" value="1"/>
</dbReference>
<gene>
    <name evidence="6" type="ORF">QTP70_009551</name>
</gene>
<feature type="domain" description="Integrase catalytic" evidence="5">
    <location>
        <begin position="9"/>
        <end position="112"/>
    </location>
</feature>
<evidence type="ECO:0000259" key="4">
    <source>
        <dbReference type="PROSITE" id="PS50158"/>
    </source>
</evidence>